<organism evidence="2 3">
    <name type="scientific">Rosa chinensis</name>
    <name type="common">China rose</name>
    <dbReference type="NCBI Taxonomy" id="74649"/>
    <lineage>
        <taxon>Eukaryota</taxon>
        <taxon>Viridiplantae</taxon>
        <taxon>Streptophyta</taxon>
        <taxon>Embryophyta</taxon>
        <taxon>Tracheophyta</taxon>
        <taxon>Spermatophyta</taxon>
        <taxon>Magnoliopsida</taxon>
        <taxon>eudicotyledons</taxon>
        <taxon>Gunneridae</taxon>
        <taxon>Pentapetalae</taxon>
        <taxon>rosids</taxon>
        <taxon>fabids</taxon>
        <taxon>Rosales</taxon>
        <taxon>Rosaceae</taxon>
        <taxon>Rosoideae</taxon>
        <taxon>Rosoideae incertae sedis</taxon>
        <taxon>Rosa</taxon>
    </lineage>
</organism>
<comment type="caution">
    <text evidence="2">The sequence shown here is derived from an EMBL/GenBank/DDBJ whole genome shotgun (WGS) entry which is preliminary data.</text>
</comment>
<dbReference type="AlphaFoldDB" id="A0A2P6Q165"/>
<accession>A0A2P6Q165</accession>
<evidence type="ECO:0000313" key="2">
    <source>
        <dbReference type="EMBL" id="PRQ27879.1"/>
    </source>
</evidence>
<evidence type="ECO:0000256" key="1">
    <source>
        <dbReference type="SAM" id="MobiDB-lite"/>
    </source>
</evidence>
<sequence length="68" mass="7485">MTDRRKPKRYKNILSWFTSDIPSSGSENEIGSGSGSRNVTENSVNDVPINDSPPIPLEELLPCTSGRH</sequence>
<dbReference type="EMBL" id="PDCK01000044">
    <property type="protein sequence ID" value="PRQ27879.1"/>
    <property type="molecule type" value="Genomic_DNA"/>
</dbReference>
<proteinExistence type="predicted"/>
<gene>
    <name evidence="2" type="ORF">RchiOBHm_Chr6g0310021</name>
</gene>
<dbReference type="Gramene" id="PRQ27879">
    <property type="protein sequence ID" value="PRQ27879"/>
    <property type="gene ID" value="RchiOBHm_Chr6g0310021"/>
</dbReference>
<feature type="region of interest" description="Disordered" evidence="1">
    <location>
        <begin position="18"/>
        <end position="68"/>
    </location>
</feature>
<dbReference type="Proteomes" id="UP000238479">
    <property type="component" value="Chromosome 6"/>
</dbReference>
<keyword evidence="3" id="KW-1185">Reference proteome</keyword>
<reference evidence="2 3" key="1">
    <citation type="journal article" date="2018" name="Nat. Genet.">
        <title>The Rosa genome provides new insights in the design of modern roses.</title>
        <authorList>
            <person name="Bendahmane M."/>
        </authorList>
    </citation>
    <scope>NUCLEOTIDE SEQUENCE [LARGE SCALE GENOMIC DNA]</scope>
    <source>
        <strain evidence="3">cv. Old Blush</strain>
    </source>
</reference>
<protein>
    <submittedName>
        <fullName evidence="2">Uncharacterized protein</fullName>
    </submittedName>
</protein>
<evidence type="ECO:0000313" key="3">
    <source>
        <dbReference type="Proteomes" id="UP000238479"/>
    </source>
</evidence>
<name>A0A2P6Q165_ROSCH</name>